<dbReference type="Pfam" id="PF00929">
    <property type="entry name" value="RNase_T"/>
    <property type="match status" value="1"/>
</dbReference>
<reference evidence="6" key="1">
    <citation type="journal article" date="2017" name="Genome Announc.">
        <title>Draft Genome Sequence of Terrimicrobium sacchariphilum NM-5T, a Facultative Anaerobic Soil Bacterium of the Class Spartobacteria.</title>
        <authorList>
            <person name="Qiu Y.L."/>
            <person name="Tourlousse D.M."/>
            <person name="Matsuura N."/>
            <person name="Ohashi A."/>
            <person name="Sekiguchi Y."/>
        </authorList>
    </citation>
    <scope>NUCLEOTIDE SEQUENCE [LARGE SCALE GENOMIC DNA]</scope>
    <source>
        <strain evidence="6">NM-5</strain>
    </source>
</reference>
<evidence type="ECO:0000256" key="1">
    <source>
        <dbReference type="ARBA" id="ARBA00022722"/>
    </source>
</evidence>
<comment type="caution">
    <text evidence="5">The sequence shown here is derived from an EMBL/GenBank/DDBJ whole genome shotgun (WGS) entry which is preliminary data.</text>
</comment>
<name>A0A146G773_TERSA</name>
<keyword evidence="2" id="KW-0378">Hydrolase</keyword>
<feature type="domain" description="Exonuclease" evidence="4">
    <location>
        <begin position="7"/>
        <end position="179"/>
    </location>
</feature>
<evidence type="ECO:0000313" key="5">
    <source>
        <dbReference type="EMBL" id="GAT33400.1"/>
    </source>
</evidence>
<dbReference type="EMBL" id="BDCO01000002">
    <property type="protein sequence ID" value="GAT33400.1"/>
    <property type="molecule type" value="Genomic_DNA"/>
</dbReference>
<keyword evidence="1" id="KW-0540">Nuclease</keyword>
<evidence type="ECO:0000256" key="2">
    <source>
        <dbReference type="ARBA" id="ARBA00022801"/>
    </source>
</evidence>
<evidence type="ECO:0000256" key="3">
    <source>
        <dbReference type="ARBA" id="ARBA00022839"/>
    </source>
</evidence>
<dbReference type="PANTHER" id="PTHR30231:SF4">
    <property type="entry name" value="PROTEIN NEN2"/>
    <property type="match status" value="1"/>
</dbReference>
<dbReference type="AlphaFoldDB" id="A0A146G773"/>
<proteinExistence type="predicted"/>
<dbReference type="STRING" id="690879.TSACC_21816"/>
<keyword evidence="3" id="KW-0269">Exonuclease</keyword>
<dbReference type="SMART" id="SM00479">
    <property type="entry name" value="EXOIII"/>
    <property type="match status" value="1"/>
</dbReference>
<keyword evidence="6" id="KW-1185">Reference proteome</keyword>
<dbReference type="Gene3D" id="3.30.420.10">
    <property type="entry name" value="Ribonuclease H-like superfamily/Ribonuclease H"/>
    <property type="match status" value="1"/>
</dbReference>
<dbReference type="InterPro" id="IPR013520">
    <property type="entry name" value="Ribonucl_H"/>
</dbReference>
<dbReference type="RefSeq" id="WP_075079136.1">
    <property type="nucleotide sequence ID" value="NZ_BDCO01000002.1"/>
</dbReference>
<evidence type="ECO:0000259" key="4">
    <source>
        <dbReference type="SMART" id="SM00479"/>
    </source>
</evidence>
<dbReference type="GO" id="GO:0006259">
    <property type="term" value="P:DNA metabolic process"/>
    <property type="evidence" value="ECO:0007669"/>
    <property type="project" value="UniProtKB-ARBA"/>
</dbReference>
<dbReference type="GO" id="GO:0003676">
    <property type="term" value="F:nucleic acid binding"/>
    <property type="evidence" value="ECO:0007669"/>
    <property type="project" value="InterPro"/>
</dbReference>
<accession>A0A146G773</accession>
<organism evidence="5 6">
    <name type="scientific">Terrimicrobium sacchariphilum</name>
    <dbReference type="NCBI Taxonomy" id="690879"/>
    <lineage>
        <taxon>Bacteria</taxon>
        <taxon>Pseudomonadati</taxon>
        <taxon>Verrucomicrobiota</taxon>
        <taxon>Terrimicrobiia</taxon>
        <taxon>Terrimicrobiales</taxon>
        <taxon>Terrimicrobiaceae</taxon>
        <taxon>Terrimicrobium</taxon>
    </lineage>
</organism>
<dbReference type="InterPro" id="IPR012337">
    <property type="entry name" value="RNaseH-like_sf"/>
</dbReference>
<dbReference type="GO" id="GO:0008408">
    <property type="term" value="F:3'-5' exonuclease activity"/>
    <property type="evidence" value="ECO:0007669"/>
    <property type="project" value="TreeGrafter"/>
</dbReference>
<sequence length="207" mass="22432">MRVGETEFAAIDFESAGARKGSTDVPVQIGIATCTGAATNCRTALASYLATDQPIVWSAQKVHGIRQEDLAGAPTLLELWPQISSQMQGRWVVAHGAATEKRFLRAFPFHGFRPWVDTLKLARAVWPDLPSHSLGDLIGQLGLDGEMARLYPAYRWHDAVSDALASLVLLGHVIAVSGIAEEPAEILLRADDSHYHRAASLKGRAAR</sequence>
<dbReference type="FunCoup" id="A0A146G773">
    <property type="interactions" value="15"/>
</dbReference>
<dbReference type="OrthoDB" id="9804290at2"/>
<dbReference type="InParanoid" id="A0A146G773"/>
<gene>
    <name evidence="5" type="ORF">TSACC_21816</name>
</gene>
<evidence type="ECO:0000313" key="6">
    <source>
        <dbReference type="Proteomes" id="UP000076023"/>
    </source>
</evidence>
<dbReference type="Proteomes" id="UP000076023">
    <property type="component" value="Unassembled WGS sequence"/>
</dbReference>
<protein>
    <submittedName>
        <fullName evidence="5">DNA polymerase-3 subunit epsilon</fullName>
    </submittedName>
</protein>
<dbReference type="PANTHER" id="PTHR30231">
    <property type="entry name" value="DNA POLYMERASE III SUBUNIT EPSILON"/>
    <property type="match status" value="1"/>
</dbReference>
<dbReference type="SUPFAM" id="SSF53098">
    <property type="entry name" value="Ribonuclease H-like"/>
    <property type="match status" value="1"/>
</dbReference>
<dbReference type="InterPro" id="IPR036397">
    <property type="entry name" value="RNaseH_sf"/>
</dbReference>